<protein>
    <recommendedName>
        <fullName evidence="3">TonB C-terminal domain-containing protein</fullName>
    </recommendedName>
</protein>
<comment type="caution">
    <text evidence="1">The sequence shown here is derived from an EMBL/GenBank/DDBJ whole genome shotgun (WGS) entry which is preliminary data.</text>
</comment>
<organism evidence="1 2">
    <name type="scientific">Candidatus Opimibacter skivensis</name>
    <dbReference type="NCBI Taxonomy" id="2982028"/>
    <lineage>
        <taxon>Bacteria</taxon>
        <taxon>Pseudomonadati</taxon>
        <taxon>Bacteroidota</taxon>
        <taxon>Saprospiria</taxon>
        <taxon>Saprospirales</taxon>
        <taxon>Saprospiraceae</taxon>
        <taxon>Candidatus Opimibacter</taxon>
    </lineage>
</organism>
<gene>
    <name evidence="1" type="ORF">IPP15_16920</name>
</gene>
<dbReference type="AlphaFoldDB" id="A0A9D7SXZ0"/>
<dbReference type="Proteomes" id="UP000808337">
    <property type="component" value="Unassembled WGS sequence"/>
</dbReference>
<sequence length="31" mass="3721">MMKKMPKWIPAVKEGRKVNCQYTLPVKFVLR</sequence>
<reference evidence="1 2" key="1">
    <citation type="submission" date="2020-10" db="EMBL/GenBank/DDBJ databases">
        <title>Connecting structure to function with the recovery of over 1000 high-quality activated sludge metagenome-assembled genomes encoding full-length rRNA genes using long-read sequencing.</title>
        <authorList>
            <person name="Singleton C.M."/>
            <person name="Petriglieri F."/>
            <person name="Kristensen J.M."/>
            <person name="Kirkegaard R.H."/>
            <person name="Michaelsen T.Y."/>
            <person name="Andersen M.H."/>
            <person name="Karst S.M."/>
            <person name="Dueholm M.S."/>
            <person name="Nielsen P.H."/>
            <person name="Albertsen M."/>
        </authorList>
    </citation>
    <scope>NUCLEOTIDE SEQUENCE [LARGE SCALE GENOMIC DNA]</scope>
    <source>
        <strain evidence="1">Ribe_18-Q3-R11-54_MAXAC.273</strain>
    </source>
</reference>
<accession>A0A9D7SXZ0</accession>
<evidence type="ECO:0008006" key="3">
    <source>
        <dbReference type="Google" id="ProtNLM"/>
    </source>
</evidence>
<proteinExistence type="predicted"/>
<name>A0A9D7SXZ0_9BACT</name>
<evidence type="ECO:0000313" key="1">
    <source>
        <dbReference type="EMBL" id="MBK9984023.1"/>
    </source>
</evidence>
<dbReference type="EMBL" id="JADKGY010000029">
    <property type="protein sequence ID" value="MBK9984023.1"/>
    <property type="molecule type" value="Genomic_DNA"/>
</dbReference>
<evidence type="ECO:0000313" key="2">
    <source>
        <dbReference type="Proteomes" id="UP000808337"/>
    </source>
</evidence>
<dbReference type="Gene3D" id="3.30.1150.10">
    <property type="match status" value="1"/>
</dbReference>